<feature type="domain" description="Deoxynucleoside kinase" evidence="3">
    <location>
        <begin position="25"/>
        <end position="214"/>
    </location>
</feature>
<dbReference type="Pfam" id="PF01712">
    <property type="entry name" value="dNK"/>
    <property type="match status" value="1"/>
</dbReference>
<keyword evidence="4" id="KW-0418">Kinase</keyword>
<dbReference type="GO" id="GO:0005524">
    <property type="term" value="F:ATP binding"/>
    <property type="evidence" value="ECO:0007669"/>
    <property type="project" value="UniProtKB-KW"/>
</dbReference>
<evidence type="ECO:0000259" key="3">
    <source>
        <dbReference type="Pfam" id="PF01712"/>
    </source>
</evidence>
<sequence>MYGIALRVWRRQQNRKVELKLGKYIAIEGNIGAGKTTLAQMLAQRLNARLVLEQFADNPFLEEFYTSPERWAFTVEMAFMAERYAQLSGILTQSDLFQPDVVSDYHPLKSKLFASVNLSPKEFRLYSQFFDALFSSIRGPDLIIFIRAELPTLMSNIKSRGRSFEQNIPSEYLLRLSEEYKNFLKMVTTPTITLVRESFDFIGNDQHLELLIQALLRKDFTGNTLVSGPDELAALV</sequence>
<dbReference type="AlphaFoldDB" id="A0A368ZYL3"/>
<dbReference type="Proteomes" id="UP000253517">
    <property type="component" value="Unassembled WGS sequence"/>
</dbReference>
<dbReference type="CDD" id="cd01673">
    <property type="entry name" value="dNK"/>
    <property type="match status" value="1"/>
</dbReference>
<dbReference type="InterPro" id="IPR031314">
    <property type="entry name" value="DNK_dom"/>
</dbReference>
<organism evidence="4 5">
    <name type="scientific">Schleiferia thermophila</name>
    <dbReference type="NCBI Taxonomy" id="884107"/>
    <lineage>
        <taxon>Bacteria</taxon>
        <taxon>Pseudomonadati</taxon>
        <taxon>Bacteroidota</taxon>
        <taxon>Flavobacteriia</taxon>
        <taxon>Flavobacteriales</taxon>
        <taxon>Schleiferiaceae</taxon>
        <taxon>Schleiferia</taxon>
    </lineage>
</organism>
<feature type="binding site" evidence="2">
    <location>
        <begin position="29"/>
        <end position="37"/>
    </location>
    <ligand>
        <name>ATP</name>
        <dbReference type="ChEBI" id="CHEBI:30616"/>
    </ligand>
</feature>
<accession>A0A368ZYL3</accession>
<keyword evidence="4" id="KW-0808">Transferase</keyword>
<evidence type="ECO:0000256" key="2">
    <source>
        <dbReference type="PIRSR" id="PIRSR000705-3"/>
    </source>
</evidence>
<dbReference type="PANTHER" id="PTHR10513:SF46">
    <property type="entry name" value="DEOXYGUANOSINE KINASE"/>
    <property type="match status" value="1"/>
</dbReference>
<protein>
    <submittedName>
        <fullName evidence="4">Deoxyadenosine/deoxycytidine kinase</fullName>
    </submittedName>
</protein>
<comment type="caution">
    <text evidence="4">The sequence shown here is derived from an EMBL/GenBank/DDBJ whole genome shotgun (WGS) entry which is preliminary data.</text>
</comment>
<dbReference type="PIRSF" id="PIRSF000705">
    <property type="entry name" value="DNK"/>
    <property type="match status" value="1"/>
</dbReference>
<dbReference type="GO" id="GO:0005737">
    <property type="term" value="C:cytoplasm"/>
    <property type="evidence" value="ECO:0007669"/>
    <property type="project" value="TreeGrafter"/>
</dbReference>
<keyword evidence="2" id="KW-0547">Nucleotide-binding</keyword>
<dbReference type="GO" id="GO:0019136">
    <property type="term" value="F:deoxynucleoside kinase activity"/>
    <property type="evidence" value="ECO:0007669"/>
    <property type="project" value="InterPro"/>
</dbReference>
<dbReference type="InterPro" id="IPR002624">
    <property type="entry name" value="DCK/DGK"/>
</dbReference>
<dbReference type="EMBL" id="QPJS01000005">
    <property type="protein sequence ID" value="RCX02122.1"/>
    <property type="molecule type" value="Genomic_DNA"/>
</dbReference>
<feature type="active site" description="Proton acceptor" evidence="1">
    <location>
        <position position="100"/>
    </location>
</feature>
<proteinExistence type="predicted"/>
<reference evidence="4 5" key="1">
    <citation type="submission" date="2018-07" db="EMBL/GenBank/DDBJ databases">
        <title>Genomic Encyclopedia of Type Strains, Phase IV (KMG-IV): sequencing the most valuable type-strain genomes for metagenomic binning, comparative biology and taxonomic classification.</title>
        <authorList>
            <person name="Goeker M."/>
        </authorList>
    </citation>
    <scope>NUCLEOTIDE SEQUENCE [LARGE SCALE GENOMIC DNA]</scope>
    <source>
        <strain evidence="4 5">DSM 21410</strain>
    </source>
</reference>
<dbReference type="InterPro" id="IPR050566">
    <property type="entry name" value="Deoxyribonucleoside_kinase"/>
</dbReference>
<dbReference type="Gene3D" id="3.40.50.300">
    <property type="entry name" value="P-loop containing nucleotide triphosphate hydrolases"/>
    <property type="match status" value="1"/>
</dbReference>
<gene>
    <name evidence="4" type="ORF">DES35_10593</name>
</gene>
<evidence type="ECO:0000256" key="1">
    <source>
        <dbReference type="PIRSR" id="PIRSR000705-1"/>
    </source>
</evidence>
<dbReference type="PANTHER" id="PTHR10513">
    <property type="entry name" value="DEOXYNUCLEOSIDE KINASE"/>
    <property type="match status" value="1"/>
</dbReference>
<keyword evidence="5" id="KW-1185">Reference proteome</keyword>
<evidence type="ECO:0000313" key="4">
    <source>
        <dbReference type="EMBL" id="RCX02122.1"/>
    </source>
</evidence>
<evidence type="ECO:0000313" key="5">
    <source>
        <dbReference type="Proteomes" id="UP000253517"/>
    </source>
</evidence>
<dbReference type="InterPro" id="IPR027417">
    <property type="entry name" value="P-loop_NTPase"/>
</dbReference>
<keyword evidence="2" id="KW-0067">ATP-binding</keyword>
<dbReference type="SUPFAM" id="SSF52540">
    <property type="entry name" value="P-loop containing nucleoside triphosphate hydrolases"/>
    <property type="match status" value="1"/>
</dbReference>
<name>A0A368ZYL3_9FLAO</name>